<reference evidence="3" key="1">
    <citation type="submission" date="2021-01" db="EMBL/GenBank/DDBJ databases">
        <authorList>
            <person name="Corre E."/>
            <person name="Pelletier E."/>
            <person name="Niang G."/>
            <person name="Scheremetjew M."/>
            <person name="Finn R."/>
            <person name="Kale V."/>
            <person name="Holt S."/>
            <person name="Cochrane G."/>
            <person name="Meng A."/>
            <person name="Brown T."/>
            <person name="Cohen L."/>
        </authorList>
    </citation>
    <scope>NUCLEOTIDE SEQUENCE</scope>
    <source>
        <strain evidence="3">CCMP219</strain>
    </source>
</reference>
<dbReference type="EMBL" id="HBEC01035175">
    <property type="protein sequence ID" value="CAD8301990.1"/>
    <property type="molecule type" value="Transcribed_RNA"/>
</dbReference>
<dbReference type="PRINTS" id="PR00305">
    <property type="entry name" value="1433ZETA"/>
</dbReference>
<evidence type="ECO:0000313" key="3">
    <source>
        <dbReference type="EMBL" id="CAD8301990.1"/>
    </source>
</evidence>
<comment type="similarity">
    <text evidence="1">Belongs to the 14-3-3 family.</text>
</comment>
<sequence>MPNERDGFLYAAKLSEQAERYQDMVNEMKQLAALAGEQELSIEERNLLSVAYKNLVGARRASWRILQSVEQSEQMKSNEGRVKLVQSYRATVEKELDDICGEVLELLDKHLVPSSSTTEASVFYLKMKADYYRYLAEFKTGDARNSTAESTLNAYQAAQVRASAYAHECGMVVVGKRQHGRYEWPSLLQAIANGKWII</sequence>
<organism evidence="3">
    <name type="scientific">Chlamydomonas euryale</name>
    <dbReference type="NCBI Taxonomy" id="1486919"/>
    <lineage>
        <taxon>Eukaryota</taxon>
        <taxon>Viridiplantae</taxon>
        <taxon>Chlorophyta</taxon>
        <taxon>core chlorophytes</taxon>
        <taxon>Chlorophyceae</taxon>
        <taxon>CS clade</taxon>
        <taxon>Chlamydomonadales</taxon>
        <taxon>Chlamydomonadaceae</taxon>
        <taxon>Chlamydomonas</taxon>
    </lineage>
</organism>
<dbReference type="Pfam" id="PF00244">
    <property type="entry name" value="14-3-3"/>
    <property type="match status" value="1"/>
</dbReference>
<protein>
    <recommendedName>
        <fullName evidence="2">14-3-3 domain-containing protein</fullName>
    </recommendedName>
</protein>
<dbReference type="InterPro" id="IPR023410">
    <property type="entry name" value="14-3-3_domain"/>
</dbReference>
<name>A0A7R9VQQ5_9CHLO</name>
<dbReference type="InterPro" id="IPR036815">
    <property type="entry name" value="14-3-3_dom_sf"/>
</dbReference>
<dbReference type="SUPFAM" id="SSF48445">
    <property type="entry name" value="14-3-3 protein"/>
    <property type="match status" value="1"/>
</dbReference>
<accession>A0A7R9VQQ5</accession>
<feature type="domain" description="14-3-3" evidence="2">
    <location>
        <begin position="5"/>
        <end position="198"/>
    </location>
</feature>
<evidence type="ECO:0000259" key="2">
    <source>
        <dbReference type="SMART" id="SM00101"/>
    </source>
</evidence>
<dbReference type="Gene3D" id="1.20.190.20">
    <property type="entry name" value="14-3-3 domain"/>
    <property type="match status" value="1"/>
</dbReference>
<dbReference type="InterPro" id="IPR000308">
    <property type="entry name" value="14-3-3"/>
</dbReference>
<dbReference type="AlphaFoldDB" id="A0A7R9VQQ5"/>
<proteinExistence type="inferred from homology"/>
<gene>
    <name evidence="3" type="ORF">CEUR00632_LOCUS16341</name>
</gene>
<dbReference type="SMART" id="SM00101">
    <property type="entry name" value="14_3_3"/>
    <property type="match status" value="1"/>
</dbReference>
<dbReference type="PANTHER" id="PTHR18860">
    <property type="entry name" value="14-3-3 PROTEIN"/>
    <property type="match status" value="1"/>
</dbReference>
<evidence type="ECO:0000256" key="1">
    <source>
        <dbReference type="ARBA" id="ARBA00006141"/>
    </source>
</evidence>